<evidence type="ECO:0000256" key="1">
    <source>
        <dbReference type="SAM" id="SignalP"/>
    </source>
</evidence>
<proteinExistence type="predicted"/>
<dbReference type="EMBL" id="MKGI01000053">
    <property type="protein sequence ID" value="OEL11146.1"/>
    <property type="molecule type" value="Genomic_DNA"/>
</dbReference>
<accession>A0A1E5UE16</accession>
<feature type="chain" id="PRO_5009186853" description="Por secretion system C-terminal sorting domain protein" evidence="1">
    <location>
        <begin position="26"/>
        <end position="327"/>
    </location>
</feature>
<protein>
    <recommendedName>
        <fullName evidence="4">Por secretion system C-terminal sorting domain protein</fullName>
    </recommendedName>
</protein>
<sequence length="327" mass="34508">MNKNLSFLFKGFIFSTLLTCGLYNAQNVFSQNFNSSTTLTDYVASPASGTSNKFDGITSSGAGTTWSVEANNLTVSRTANAGSFTRISTTGTTTGQALWIEFDLSVASSTTTTNAGTLYVGDAFSATQNSGPTASSVNSRLGINFTTTSGNFTLRNITAGTNSGTLSGVQKITWVINNTGSSLTYTAPDGSTETVQSNFADVWTGTTRTFNEIGATTNGVVLKDFKFVISNGTGSITFDNFYIKSLSPTNLGVDLVKKDKTTIYAENGQINVKSETNVSSVEVYDTTGRLLKSSKSAQVSISRSSSPIVVVKVQLTDGTVITKKVKL</sequence>
<keyword evidence="3" id="KW-1185">Reference proteome</keyword>
<comment type="caution">
    <text evidence="2">The sequence shown here is derived from an EMBL/GenBank/DDBJ whole genome shotgun (WGS) entry which is preliminary data.</text>
</comment>
<dbReference type="OrthoDB" id="8732671at2"/>
<organism evidence="2 3">
    <name type="scientific">Cloacibacterium normanense</name>
    <dbReference type="NCBI Taxonomy" id="237258"/>
    <lineage>
        <taxon>Bacteria</taxon>
        <taxon>Pseudomonadati</taxon>
        <taxon>Bacteroidota</taxon>
        <taxon>Flavobacteriia</taxon>
        <taxon>Flavobacteriales</taxon>
        <taxon>Weeksellaceae</taxon>
    </lineage>
</organism>
<dbReference type="KEGG" id="cnr:EB819_08265"/>
<gene>
    <name evidence="2" type="ORF">BHF72_2417</name>
</gene>
<evidence type="ECO:0000313" key="3">
    <source>
        <dbReference type="Proteomes" id="UP000095601"/>
    </source>
</evidence>
<feature type="signal peptide" evidence="1">
    <location>
        <begin position="1"/>
        <end position="25"/>
    </location>
</feature>
<name>A0A1E5UE16_9FLAO</name>
<evidence type="ECO:0000313" key="2">
    <source>
        <dbReference type="EMBL" id="OEL11146.1"/>
    </source>
</evidence>
<reference evidence="2 3" key="1">
    <citation type="submission" date="2016-09" db="EMBL/GenBank/DDBJ databases">
        <authorList>
            <person name="Capua I."/>
            <person name="De Benedictis P."/>
            <person name="Joannis T."/>
            <person name="Lombin L.H."/>
            <person name="Cattoli G."/>
        </authorList>
    </citation>
    <scope>NUCLEOTIDE SEQUENCE [LARGE SCALE GENOMIC DNA]</scope>
    <source>
        <strain evidence="2 3">NRS-1</strain>
    </source>
</reference>
<dbReference type="Proteomes" id="UP000095601">
    <property type="component" value="Unassembled WGS sequence"/>
</dbReference>
<dbReference type="RefSeq" id="WP_069798744.1">
    <property type="nucleotide sequence ID" value="NZ_CP034157.1"/>
</dbReference>
<keyword evidence="1" id="KW-0732">Signal</keyword>
<dbReference type="AlphaFoldDB" id="A0A1E5UE16"/>
<evidence type="ECO:0008006" key="4">
    <source>
        <dbReference type="Google" id="ProtNLM"/>
    </source>
</evidence>